<dbReference type="NCBIfam" id="TIGR00324">
    <property type="entry name" value="endA"/>
    <property type="match status" value="1"/>
</dbReference>
<reference evidence="13 14" key="1">
    <citation type="submission" date="2014-06" db="EMBL/GenBank/DDBJ databases">
        <title>Evolutionary Origins and Diversification of the Mycorrhizal Mutualists.</title>
        <authorList>
            <consortium name="DOE Joint Genome Institute"/>
            <consortium name="Mycorrhizal Genomics Consortium"/>
            <person name="Kohler A."/>
            <person name="Kuo A."/>
            <person name="Nagy L.G."/>
            <person name="Floudas D."/>
            <person name="Copeland A."/>
            <person name="Barry K.W."/>
            <person name="Cichocki N."/>
            <person name="Veneault-Fourrey C."/>
            <person name="LaButti K."/>
            <person name="Lindquist E.A."/>
            <person name="Lipzen A."/>
            <person name="Lundell T."/>
            <person name="Morin E."/>
            <person name="Murat C."/>
            <person name="Riley R."/>
            <person name="Ohm R."/>
            <person name="Sun H."/>
            <person name="Tunlid A."/>
            <person name="Henrissat B."/>
            <person name="Grigoriev I.V."/>
            <person name="Hibbett D.S."/>
            <person name="Martin F."/>
        </authorList>
    </citation>
    <scope>NUCLEOTIDE SEQUENCE [LARGE SCALE GENOMIC DNA]</scope>
    <source>
        <strain evidence="13 14">SS14</strain>
    </source>
</reference>
<dbReference type="PANTHER" id="PTHR13070">
    <property type="entry name" value="TRNA-SPLICING ENDONUCLEASE SUBUNIT SEN34-RELATED"/>
    <property type="match status" value="1"/>
</dbReference>
<dbReference type="InterPro" id="IPR036167">
    <property type="entry name" value="tRNA_intron_Endo_cat-like_sf"/>
</dbReference>
<evidence type="ECO:0000256" key="5">
    <source>
        <dbReference type="ARBA" id="ARBA00022694"/>
    </source>
</evidence>
<keyword evidence="7" id="KW-0539">Nucleus</keyword>
<dbReference type="Gene3D" id="3.40.1350.10">
    <property type="match status" value="1"/>
</dbReference>
<dbReference type="GO" id="GO:0003676">
    <property type="term" value="F:nucleic acid binding"/>
    <property type="evidence" value="ECO:0007669"/>
    <property type="project" value="InterPro"/>
</dbReference>
<name>A0A0C9VZZ2_SPHS4</name>
<proteinExistence type="inferred from homology"/>
<comment type="subunit">
    <text evidence="9">tRNA splicing endonuclease is a heterotetramer composed of TSEN2, TSEN15, TSEN34/LENG5 and TSEN54. tRNA splicing endonuclease complex also contains proteins of the pre-mRNA 3'-end processing machinery such as CLP1, CPSF1, CPSF4 and CSTF2.</text>
</comment>
<evidence type="ECO:0000256" key="1">
    <source>
        <dbReference type="ARBA" id="ARBA00004604"/>
    </source>
</evidence>
<evidence type="ECO:0000256" key="9">
    <source>
        <dbReference type="ARBA" id="ARBA00064779"/>
    </source>
</evidence>
<keyword evidence="5" id="KW-0819">tRNA processing</keyword>
<keyword evidence="6" id="KW-0456">Lyase</keyword>
<evidence type="ECO:0000256" key="3">
    <source>
        <dbReference type="ARBA" id="ARBA00012573"/>
    </source>
</evidence>
<comment type="subcellular location">
    <subcellularLocation>
        <location evidence="1">Nucleus</location>
        <location evidence="1">Nucleolus</location>
    </subcellularLocation>
</comment>
<evidence type="ECO:0000256" key="10">
    <source>
        <dbReference type="ARBA" id="ARBA00070643"/>
    </source>
</evidence>
<evidence type="ECO:0000256" key="4">
    <source>
        <dbReference type="ARBA" id="ARBA00022664"/>
    </source>
</evidence>
<dbReference type="GO" id="GO:0005730">
    <property type="term" value="C:nucleolus"/>
    <property type="evidence" value="ECO:0007669"/>
    <property type="project" value="UniProtKB-SubCell"/>
</dbReference>
<protein>
    <recommendedName>
        <fullName evidence="11">tRNA-splicing endonuclease subunit SEN34</fullName>
        <ecNumber evidence="3">4.6.1.16</ecNumber>
    </recommendedName>
    <alternativeName>
        <fullName evidence="10">tRNA-splicing endonuclease subunit Sen34</fullName>
    </alternativeName>
</protein>
<dbReference type="Proteomes" id="UP000054279">
    <property type="component" value="Unassembled WGS sequence"/>
</dbReference>
<feature type="domain" description="tRNA intron endonuclease catalytic" evidence="12">
    <location>
        <begin position="39"/>
        <end position="117"/>
    </location>
</feature>
<evidence type="ECO:0000259" key="12">
    <source>
        <dbReference type="Pfam" id="PF01974"/>
    </source>
</evidence>
<evidence type="ECO:0000256" key="6">
    <source>
        <dbReference type="ARBA" id="ARBA00023239"/>
    </source>
</evidence>
<comment type="catalytic activity">
    <reaction evidence="8">
        <text>pretRNA = a 3'-half-tRNA molecule with a 5'-OH end + a 5'-half-tRNA molecule with a 2',3'-cyclic phosphate end + an intron with a 2',3'-cyclic phosphate and a 5'-hydroxyl terminus.</text>
        <dbReference type="EC" id="4.6.1.16"/>
    </reaction>
</comment>
<keyword evidence="4" id="KW-0507">mRNA processing</keyword>
<accession>A0A0C9VZZ2</accession>
<dbReference type="InterPro" id="IPR006677">
    <property type="entry name" value="tRNA_intron_Endonuc_cat-like"/>
</dbReference>
<sequence length="131" mass="14817">IPATSLSQPWYEPKKYEDLESAKTAGLWSYPQTPEERASYQVFRDLWEKGHYLGSGIKFGGDYLVYPGDPLRYHSHFAASVIPSPTTTIRPMEIVAHGRLGTATKKAHLLCGWNEDKKEVSHFSIEWASFG</sequence>
<dbReference type="GO" id="GO:0000379">
    <property type="term" value="P:tRNA-type intron splice site recognition and cleavage"/>
    <property type="evidence" value="ECO:0007669"/>
    <property type="project" value="TreeGrafter"/>
</dbReference>
<dbReference type="Pfam" id="PF01974">
    <property type="entry name" value="tRNA_int_endo"/>
    <property type="match status" value="1"/>
</dbReference>
<organism evidence="13 14">
    <name type="scientific">Sphaerobolus stellatus (strain SS14)</name>
    <dbReference type="NCBI Taxonomy" id="990650"/>
    <lineage>
        <taxon>Eukaryota</taxon>
        <taxon>Fungi</taxon>
        <taxon>Dikarya</taxon>
        <taxon>Basidiomycota</taxon>
        <taxon>Agaricomycotina</taxon>
        <taxon>Agaricomycetes</taxon>
        <taxon>Phallomycetidae</taxon>
        <taxon>Geastrales</taxon>
        <taxon>Sphaerobolaceae</taxon>
        <taxon>Sphaerobolus</taxon>
    </lineage>
</organism>
<evidence type="ECO:0000313" key="13">
    <source>
        <dbReference type="EMBL" id="KIJ44176.1"/>
    </source>
</evidence>
<dbReference type="PANTHER" id="PTHR13070:SF0">
    <property type="entry name" value="TRNA-SPLICING ENDONUCLEASE SUBUNIT SEN34"/>
    <property type="match status" value="1"/>
</dbReference>
<dbReference type="EMBL" id="KN837119">
    <property type="protein sequence ID" value="KIJ44176.1"/>
    <property type="molecule type" value="Genomic_DNA"/>
</dbReference>
<dbReference type="EC" id="4.6.1.16" evidence="3"/>
<keyword evidence="14" id="KW-1185">Reference proteome</keyword>
<gene>
    <name evidence="13" type="ORF">M422DRAFT_168785</name>
</gene>
<evidence type="ECO:0000313" key="14">
    <source>
        <dbReference type="Proteomes" id="UP000054279"/>
    </source>
</evidence>
<dbReference type="FunFam" id="3.40.1350.10:FF:000002">
    <property type="entry name" value="tRNA-splicing endonuclease subunit Sen34"/>
    <property type="match status" value="1"/>
</dbReference>
<evidence type="ECO:0000256" key="2">
    <source>
        <dbReference type="ARBA" id="ARBA00008078"/>
    </source>
</evidence>
<dbReference type="GO" id="GO:0000213">
    <property type="term" value="F:tRNA-intron lyase activity"/>
    <property type="evidence" value="ECO:0007669"/>
    <property type="project" value="UniProtKB-EC"/>
</dbReference>
<dbReference type="InterPro" id="IPR006676">
    <property type="entry name" value="tRNA_splic"/>
</dbReference>
<dbReference type="OrthoDB" id="48041at2759"/>
<dbReference type="GO" id="GO:0006397">
    <property type="term" value="P:mRNA processing"/>
    <property type="evidence" value="ECO:0007669"/>
    <property type="project" value="UniProtKB-KW"/>
</dbReference>
<dbReference type="SUPFAM" id="SSF53032">
    <property type="entry name" value="tRNA-intron endonuclease catalytic domain-like"/>
    <property type="match status" value="1"/>
</dbReference>
<feature type="non-terminal residue" evidence="13">
    <location>
        <position position="1"/>
    </location>
</feature>
<dbReference type="CDD" id="cd22363">
    <property type="entry name" value="tRNA-intron_lyase_C"/>
    <property type="match status" value="1"/>
</dbReference>
<evidence type="ECO:0000256" key="11">
    <source>
        <dbReference type="ARBA" id="ARBA00070870"/>
    </source>
</evidence>
<evidence type="ECO:0000256" key="7">
    <source>
        <dbReference type="ARBA" id="ARBA00023242"/>
    </source>
</evidence>
<dbReference type="HOGENOM" id="CLU_155632_0_0_1"/>
<comment type="similarity">
    <text evidence="2">Belongs to the tRNA-intron endonuclease family.</text>
</comment>
<dbReference type="InterPro" id="IPR011856">
    <property type="entry name" value="tRNA_endonuc-like_dom_sf"/>
</dbReference>
<dbReference type="AlphaFoldDB" id="A0A0C9VZZ2"/>
<evidence type="ECO:0000256" key="8">
    <source>
        <dbReference type="ARBA" id="ARBA00034031"/>
    </source>
</evidence>